<dbReference type="SUPFAM" id="SSF53335">
    <property type="entry name" value="S-adenosyl-L-methionine-dependent methyltransferases"/>
    <property type="match status" value="1"/>
</dbReference>
<dbReference type="RefSeq" id="XP_006824986.1">
    <property type="nucleotide sequence ID" value="XM_006824923.1"/>
</dbReference>
<dbReference type="InterPro" id="IPR007884">
    <property type="entry name" value="METL9"/>
</dbReference>
<dbReference type="InterPro" id="IPR029063">
    <property type="entry name" value="SAM-dependent_MTases_sf"/>
</dbReference>
<evidence type="ECO:0000313" key="2">
    <source>
        <dbReference type="RefSeq" id="XP_006824986.1"/>
    </source>
</evidence>
<accession>A0ABM0MY95</accession>
<proteinExistence type="predicted"/>
<dbReference type="Pfam" id="PF05219">
    <property type="entry name" value="DREV"/>
    <property type="match status" value="1"/>
</dbReference>
<sequence>MYIRNPLMRSLYWKAVNDQRQTVDTSKKLLDLGAGDGLVTKQIEKHFTEVFATEVSSSMRWRLQNHGYKILEIDEWADGKRHYDVISCLNLLDRCDKPLTLLHDIKKSLVPVTGRAIVAIVIPVKPYVESGTNDNKPSEYLPVKGRSWEEQVQSLIEDVFTSAGFTVLKFTRLPYLCEGDLHDPYYVLNDAVFVLAPMSECEQRVYGEGECIV</sequence>
<dbReference type="PANTHER" id="PTHR12890">
    <property type="entry name" value="DREV PROTEIN"/>
    <property type="match status" value="1"/>
</dbReference>
<dbReference type="Proteomes" id="UP000694865">
    <property type="component" value="Unplaced"/>
</dbReference>
<dbReference type="GeneID" id="100376950"/>
<organism evidence="1 2">
    <name type="scientific">Saccoglossus kowalevskii</name>
    <name type="common">Acorn worm</name>
    <dbReference type="NCBI Taxonomy" id="10224"/>
    <lineage>
        <taxon>Eukaryota</taxon>
        <taxon>Metazoa</taxon>
        <taxon>Hemichordata</taxon>
        <taxon>Enteropneusta</taxon>
        <taxon>Harrimaniidae</taxon>
        <taxon>Saccoglossus</taxon>
    </lineage>
</organism>
<name>A0ABM0MY95_SACKO</name>
<evidence type="ECO:0000313" key="1">
    <source>
        <dbReference type="Proteomes" id="UP000694865"/>
    </source>
</evidence>
<gene>
    <name evidence="2" type="primary">LOC100376950</name>
</gene>
<protein>
    <submittedName>
        <fullName evidence="2">Methyltransferase-like protein 9-like</fullName>
    </submittedName>
</protein>
<keyword evidence="1" id="KW-1185">Reference proteome</keyword>
<dbReference type="Gene3D" id="3.40.50.150">
    <property type="entry name" value="Vaccinia Virus protein VP39"/>
    <property type="match status" value="1"/>
</dbReference>
<dbReference type="PANTHER" id="PTHR12890:SF0">
    <property type="entry name" value="PROTEIN-L-HISTIDINE N-PROS-METHYLTRANSFERASE"/>
    <property type="match status" value="1"/>
</dbReference>
<reference evidence="2" key="1">
    <citation type="submission" date="2025-08" db="UniProtKB">
        <authorList>
            <consortium name="RefSeq"/>
        </authorList>
    </citation>
    <scope>IDENTIFICATION</scope>
    <source>
        <tissue evidence="2">Testes</tissue>
    </source>
</reference>